<sequence length="248" mass="27298">MLEDTQPVPHDPAQTVAAPYRWHEHRSVDHWTWACAVAIAAELRRELQRRPRARLLLSGGTTPAPVYRALARAPLDWARVDVALVDERWLQPGDPDSNAWLVRQHLLRDNAAAARFESLTRPGQRIEEAVAAANAHALQPAGAVVLGMGEDGHTASLFPDMLGLERALASRQAYVAVDAEGCPGARDWRRRISLTPRGLAQAQARFLLIQGASKRDAFLNALASGDVQRWPVLISLQGPNPLDVHWSP</sequence>
<protein>
    <recommendedName>
        <fullName evidence="6 7">6-phosphogluconolactonase</fullName>
        <shortName evidence="7">6PGL</shortName>
        <ecNumber evidence="5 7">3.1.1.31</ecNumber>
    </recommendedName>
</protein>
<name>A0ABU8D5V8_9GAMM</name>
<evidence type="ECO:0000313" key="9">
    <source>
        <dbReference type="EMBL" id="MEI2455497.1"/>
    </source>
</evidence>
<keyword evidence="10" id="KW-1185">Reference proteome</keyword>
<evidence type="ECO:0000256" key="5">
    <source>
        <dbReference type="ARBA" id="ARBA00013198"/>
    </source>
</evidence>
<proteinExistence type="inferred from homology"/>
<evidence type="ECO:0000256" key="1">
    <source>
        <dbReference type="ARBA" id="ARBA00000832"/>
    </source>
</evidence>
<organism evidence="9 10">
    <name type="scientific">Lysobacter firmicutimachus</name>
    <dbReference type="NCBI Taxonomy" id="1792846"/>
    <lineage>
        <taxon>Bacteria</taxon>
        <taxon>Pseudomonadati</taxon>
        <taxon>Pseudomonadota</taxon>
        <taxon>Gammaproteobacteria</taxon>
        <taxon>Lysobacterales</taxon>
        <taxon>Lysobacteraceae</taxon>
        <taxon>Lysobacter</taxon>
    </lineage>
</organism>
<dbReference type="Gene3D" id="3.40.50.1360">
    <property type="match status" value="1"/>
</dbReference>
<gene>
    <name evidence="7 9" type="primary">pgl</name>
    <name evidence="9" type="ORF">V2J18_12470</name>
</gene>
<dbReference type="EC" id="3.1.1.31" evidence="5 7"/>
<dbReference type="Pfam" id="PF01182">
    <property type="entry name" value="Glucosamine_iso"/>
    <property type="match status" value="1"/>
</dbReference>
<dbReference type="CDD" id="cd01400">
    <property type="entry name" value="6PGL"/>
    <property type="match status" value="1"/>
</dbReference>
<accession>A0ABU8D5V8</accession>
<evidence type="ECO:0000256" key="7">
    <source>
        <dbReference type="RuleBase" id="RU365095"/>
    </source>
</evidence>
<comment type="caution">
    <text evidence="9">The sequence shown here is derived from an EMBL/GenBank/DDBJ whole genome shotgun (WGS) entry which is preliminary data.</text>
</comment>
<evidence type="ECO:0000259" key="8">
    <source>
        <dbReference type="Pfam" id="PF01182"/>
    </source>
</evidence>
<dbReference type="EMBL" id="JBANDL010000002">
    <property type="protein sequence ID" value="MEI2455497.1"/>
    <property type="molecule type" value="Genomic_DNA"/>
</dbReference>
<dbReference type="InterPro" id="IPR006148">
    <property type="entry name" value="Glc/Gal-6P_isomerase"/>
</dbReference>
<comment type="similarity">
    <text evidence="4 7">Belongs to the glucosamine/galactosamine-6-phosphate isomerase family. 6-phosphogluconolactonase subfamily.</text>
</comment>
<evidence type="ECO:0000313" key="10">
    <source>
        <dbReference type="Proteomes" id="UP001387215"/>
    </source>
</evidence>
<dbReference type="SUPFAM" id="SSF100950">
    <property type="entry name" value="NagB/RpiA/CoA transferase-like"/>
    <property type="match status" value="1"/>
</dbReference>
<dbReference type="InterPro" id="IPR039104">
    <property type="entry name" value="6PGL"/>
</dbReference>
<comment type="catalytic activity">
    <reaction evidence="1 7">
        <text>6-phospho-D-glucono-1,5-lactone + H2O = 6-phospho-D-gluconate + H(+)</text>
        <dbReference type="Rhea" id="RHEA:12556"/>
        <dbReference type="ChEBI" id="CHEBI:15377"/>
        <dbReference type="ChEBI" id="CHEBI:15378"/>
        <dbReference type="ChEBI" id="CHEBI:57955"/>
        <dbReference type="ChEBI" id="CHEBI:58759"/>
        <dbReference type="EC" id="3.1.1.31"/>
    </reaction>
</comment>
<dbReference type="Proteomes" id="UP001387215">
    <property type="component" value="Unassembled WGS sequence"/>
</dbReference>
<dbReference type="NCBIfam" id="TIGR01198">
    <property type="entry name" value="pgl"/>
    <property type="match status" value="1"/>
</dbReference>
<dbReference type="PANTHER" id="PTHR11054">
    <property type="entry name" value="6-PHOSPHOGLUCONOLACTONASE"/>
    <property type="match status" value="1"/>
</dbReference>
<keyword evidence="7 9" id="KW-0378">Hydrolase</keyword>
<dbReference type="RefSeq" id="WP_336131931.1">
    <property type="nucleotide sequence ID" value="NZ_JBANDL010000002.1"/>
</dbReference>
<evidence type="ECO:0000256" key="4">
    <source>
        <dbReference type="ARBA" id="ARBA00010662"/>
    </source>
</evidence>
<evidence type="ECO:0000256" key="6">
    <source>
        <dbReference type="ARBA" id="ARBA00020337"/>
    </source>
</evidence>
<evidence type="ECO:0000256" key="3">
    <source>
        <dbReference type="ARBA" id="ARBA00004961"/>
    </source>
</evidence>
<evidence type="ECO:0000256" key="2">
    <source>
        <dbReference type="ARBA" id="ARBA00002681"/>
    </source>
</evidence>
<feature type="domain" description="Glucosamine/galactosamine-6-phosphate isomerase" evidence="8">
    <location>
        <begin position="34"/>
        <end position="233"/>
    </location>
</feature>
<dbReference type="InterPro" id="IPR037171">
    <property type="entry name" value="NagB/RpiA_transferase-like"/>
</dbReference>
<comment type="pathway">
    <text evidence="3 7">Carbohydrate degradation; pentose phosphate pathway; D-ribulose 5-phosphate from D-glucose 6-phosphate (oxidative stage): step 2/3.</text>
</comment>
<comment type="function">
    <text evidence="2 7">Hydrolysis of 6-phosphogluconolactone to 6-phosphogluconate.</text>
</comment>
<dbReference type="PANTHER" id="PTHR11054:SF0">
    <property type="entry name" value="6-PHOSPHOGLUCONOLACTONASE"/>
    <property type="match status" value="1"/>
</dbReference>
<dbReference type="GO" id="GO:0017057">
    <property type="term" value="F:6-phosphogluconolactonase activity"/>
    <property type="evidence" value="ECO:0007669"/>
    <property type="project" value="UniProtKB-EC"/>
</dbReference>
<dbReference type="InterPro" id="IPR005900">
    <property type="entry name" value="6-phosphogluconolactonase_DevB"/>
</dbReference>
<reference evidence="9 10" key="1">
    <citation type="submission" date="2024-02" db="EMBL/GenBank/DDBJ databases">
        <title>Lysobacter Genome Sequencing and Mining.</title>
        <authorList>
            <person name="Bierman J."/>
            <person name="Walker M.C."/>
        </authorList>
    </citation>
    <scope>NUCLEOTIDE SEQUENCE [LARGE SCALE GENOMIC DNA]</scope>
    <source>
        <strain evidence="9 10">PB6250</strain>
    </source>
</reference>